<proteinExistence type="predicted"/>
<sequence length="273" mass="31569">MKYVEHCLVATDDKPAQSLYQTLHSRNNVRLNDMRAFNDGDDDDDDDDDICPEGRSPSSCDEFSYCRYLDHIIRICRNHEQAAEGDFFSHVSQCKPQRRNGLGEKWLWKTCVLFFVLAFTFLMGTVGKEKNDAHDYDADIFLPSKALWLSGSLLFWTVWFLLHLLQMFLWLIKGLLWFISISVPPLCRCLSFLLSCVLLLLPYLCDAVYFATASPVSCPQEESNIRISPLPLHTWVEETHTKEKVFLRCDPKEAESMLEANPEYGDHPPQHPR</sequence>
<evidence type="ECO:0000313" key="4">
    <source>
        <dbReference type="Proteomes" id="UP001279410"/>
    </source>
</evidence>
<feature type="compositionally biased region" description="Acidic residues" evidence="1">
    <location>
        <begin position="39"/>
        <end position="51"/>
    </location>
</feature>
<reference evidence="3" key="1">
    <citation type="submission" date="2022-08" db="EMBL/GenBank/DDBJ databases">
        <title>Genome sequencing of akame (Lates japonicus).</title>
        <authorList>
            <person name="Hashiguchi Y."/>
            <person name="Takahashi H."/>
        </authorList>
    </citation>
    <scope>NUCLEOTIDE SEQUENCE</scope>
    <source>
        <strain evidence="3">Kochi</strain>
    </source>
</reference>
<evidence type="ECO:0000313" key="3">
    <source>
        <dbReference type="EMBL" id="GLD74166.1"/>
    </source>
</evidence>
<keyword evidence="4" id="KW-1185">Reference proteome</keyword>
<protein>
    <submittedName>
        <fullName evidence="3">Uncharacterized protein</fullName>
    </submittedName>
</protein>
<organism evidence="3 4">
    <name type="scientific">Lates japonicus</name>
    <name type="common">Japanese lates</name>
    <dbReference type="NCBI Taxonomy" id="270547"/>
    <lineage>
        <taxon>Eukaryota</taxon>
        <taxon>Metazoa</taxon>
        <taxon>Chordata</taxon>
        <taxon>Craniata</taxon>
        <taxon>Vertebrata</taxon>
        <taxon>Euteleostomi</taxon>
        <taxon>Actinopterygii</taxon>
        <taxon>Neopterygii</taxon>
        <taxon>Teleostei</taxon>
        <taxon>Neoteleostei</taxon>
        <taxon>Acanthomorphata</taxon>
        <taxon>Carangaria</taxon>
        <taxon>Carangaria incertae sedis</taxon>
        <taxon>Centropomidae</taxon>
        <taxon>Lates</taxon>
    </lineage>
</organism>
<feature type="transmembrane region" description="Helical" evidence="2">
    <location>
        <begin position="146"/>
        <end position="172"/>
    </location>
</feature>
<evidence type="ECO:0000256" key="2">
    <source>
        <dbReference type="SAM" id="Phobius"/>
    </source>
</evidence>
<dbReference type="AlphaFoldDB" id="A0AAD3NNA3"/>
<gene>
    <name evidence="3" type="ORF">AKAME5_002549400</name>
</gene>
<evidence type="ECO:0000256" key="1">
    <source>
        <dbReference type="SAM" id="MobiDB-lite"/>
    </source>
</evidence>
<keyword evidence="2" id="KW-0472">Membrane</keyword>
<dbReference type="Proteomes" id="UP001279410">
    <property type="component" value="Unassembled WGS sequence"/>
</dbReference>
<keyword evidence="2" id="KW-0812">Transmembrane</keyword>
<feature type="transmembrane region" description="Helical" evidence="2">
    <location>
        <begin position="106"/>
        <end position="126"/>
    </location>
</feature>
<accession>A0AAD3NNA3</accession>
<keyword evidence="2" id="KW-1133">Transmembrane helix</keyword>
<name>A0AAD3NNA3_LATJO</name>
<dbReference type="EMBL" id="BRZM01002036">
    <property type="protein sequence ID" value="GLD74166.1"/>
    <property type="molecule type" value="Genomic_DNA"/>
</dbReference>
<feature type="region of interest" description="Disordered" evidence="1">
    <location>
        <begin position="34"/>
        <end position="57"/>
    </location>
</feature>
<feature type="transmembrane region" description="Helical" evidence="2">
    <location>
        <begin position="192"/>
        <end position="211"/>
    </location>
</feature>
<comment type="caution">
    <text evidence="3">The sequence shown here is derived from an EMBL/GenBank/DDBJ whole genome shotgun (WGS) entry which is preliminary data.</text>
</comment>